<gene>
    <name evidence="3" type="ORF">TSIB3V08_LOCUS6275</name>
</gene>
<name>A0A7R9G1C9_TIMSH</name>
<keyword evidence="2" id="KW-1133">Transmembrane helix</keyword>
<evidence type="ECO:0000256" key="2">
    <source>
        <dbReference type="SAM" id="Phobius"/>
    </source>
</evidence>
<organism evidence="3">
    <name type="scientific">Timema shepardi</name>
    <name type="common">Walking stick</name>
    <dbReference type="NCBI Taxonomy" id="629360"/>
    <lineage>
        <taxon>Eukaryota</taxon>
        <taxon>Metazoa</taxon>
        <taxon>Ecdysozoa</taxon>
        <taxon>Arthropoda</taxon>
        <taxon>Hexapoda</taxon>
        <taxon>Insecta</taxon>
        <taxon>Pterygota</taxon>
        <taxon>Neoptera</taxon>
        <taxon>Polyneoptera</taxon>
        <taxon>Phasmatodea</taxon>
        <taxon>Timematodea</taxon>
        <taxon>Timematoidea</taxon>
        <taxon>Timematidae</taxon>
        <taxon>Timema</taxon>
    </lineage>
</organism>
<protein>
    <submittedName>
        <fullName evidence="3">Uncharacterized protein</fullName>
    </submittedName>
</protein>
<keyword evidence="2" id="KW-0812">Transmembrane</keyword>
<sequence length="337" mass="37791">MLPLKSLTKRIRASQLASCHCHKLISQLHCTYREPLADPGYCVNRSSEAFMMFLGVWGKLLVIAIGAAVVVLVVLIVVCFVGPGCWGYQCLHKEEEEKKKRLEFGDCQEGKKFENVDLADLSSSKRKKSNLVYDSVAVGSQLGRLPQHRDSTYSSMSENSERRSLSFRVTRSFNINRATVEVVLDMVKSSDPVYKRFLDFPLYQAKLFQFYLSYSTEFNVPRLECFNNQYRVFTSYVNDILKDPDTSLSMLTEDSAVTTNGTSTCTNKENPPVLNMSLQFLIITDADIVTEVLNNNIQTEDGASGNEEDTSSLVPERPIPSAAEAMDDPISKSSGFF</sequence>
<dbReference type="EMBL" id="OC002655">
    <property type="protein sequence ID" value="CAD7262158.1"/>
    <property type="molecule type" value="Genomic_DNA"/>
</dbReference>
<feature type="region of interest" description="Disordered" evidence="1">
    <location>
        <begin position="299"/>
        <end position="337"/>
    </location>
</feature>
<dbReference type="AlphaFoldDB" id="A0A7R9G1C9"/>
<evidence type="ECO:0000256" key="1">
    <source>
        <dbReference type="SAM" id="MobiDB-lite"/>
    </source>
</evidence>
<proteinExistence type="predicted"/>
<reference evidence="3" key="1">
    <citation type="submission" date="2020-11" db="EMBL/GenBank/DDBJ databases">
        <authorList>
            <person name="Tran Van P."/>
        </authorList>
    </citation>
    <scope>NUCLEOTIDE SEQUENCE</scope>
</reference>
<evidence type="ECO:0000313" key="3">
    <source>
        <dbReference type="EMBL" id="CAD7262158.1"/>
    </source>
</evidence>
<accession>A0A7R9G1C9</accession>
<feature type="transmembrane region" description="Helical" evidence="2">
    <location>
        <begin position="60"/>
        <end position="83"/>
    </location>
</feature>
<keyword evidence="2" id="KW-0472">Membrane</keyword>